<name>A0A150C4B3_BACCE</name>
<dbReference type="CDD" id="cd00093">
    <property type="entry name" value="HTH_XRE"/>
    <property type="match status" value="1"/>
</dbReference>
<dbReference type="SUPFAM" id="SSF47413">
    <property type="entry name" value="lambda repressor-like DNA-binding domains"/>
    <property type="match status" value="1"/>
</dbReference>
<dbReference type="SMART" id="SM00530">
    <property type="entry name" value="HTH_XRE"/>
    <property type="match status" value="1"/>
</dbReference>
<dbReference type="Gene3D" id="1.10.260.40">
    <property type="entry name" value="lambda repressor-like DNA-binding domains"/>
    <property type="match status" value="1"/>
</dbReference>
<dbReference type="InterPro" id="IPR001387">
    <property type="entry name" value="Cro/C1-type_HTH"/>
</dbReference>
<dbReference type="Proteomes" id="UP000223834">
    <property type="component" value="Unassembled WGS sequence"/>
</dbReference>
<evidence type="ECO:0000313" key="2">
    <source>
        <dbReference type="Proteomes" id="UP000223834"/>
    </source>
</evidence>
<proteinExistence type="predicted"/>
<comment type="caution">
    <text evidence="1">The sequence shown here is derived from an EMBL/GenBank/DDBJ whole genome shotgun (WGS) entry which is preliminary data.</text>
</comment>
<reference evidence="1 2" key="1">
    <citation type="submission" date="2017-09" db="EMBL/GenBank/DDBJ databases">
        <title>Large-scale bioinformatics analysis of Bacillus genomes uncovers conserved roles of natural products in bacterial physiology.</title>
        <authorList>
            <consortium name="Agbiome Team Llc"/>
            <person name="Bleich R.M."/>
            <person name="Grubbs K.J."/>
            <person name="Santa Maria K.C."/>
            <person name="Allen S.E."/>
            <person name="Farag S."/>
            <person name="Shank E.A."/>
            <person name="Bowers A."/>
        </authorList>
    </citation>
    <scope>NUCLEOTIDE SEQUENCE [LARGE SCALE GENOMIC DNA]</scope>
    <source>
        <strain evidence="1 2">AFS049141</strain>
    </source>
</reference>
<dbReference type="PROSITE" id="PS50943">
    <property type="entry name" value="HTH_CROC1"/>
    <property type="match status" value="1"/>
</dbReference>
<dbReference type="RefSeq" id="WP_061656912.1">
    <property type="nucleotide sequence ID" value="NZ_JARPPZ010000068.1"/>
</dbReference>
<organism evidence="1 2">
    <name type="scientific">Bacillus cereus</name>
    <dbReference type="NCBI Taxonomy" id="1396"/>
    <lineage>
        <taxon>Bacteria</taxon>
        <taxon>Bacillati</taxon>
        <taxon>Bacillota</taxon>
        <taxon>Bacilli</taxon>
        <taxon>Bacillales</taxon>
        <taxon>Bacillaceae</taxon>
        <taxon>Bacillus</taxon>
        <taxon>Bacillus cereus group</taxon>
    </lineage>
</organism>
<dbReference type="EMBL" id="NUIQ01000076">
    <property type="protein sequence ID" value="PGO78212.1"/>
    <property type="molecule type" value="Genomic_DNA"/>
</dbReference>
<accession>A0A150C4B3</accession>
<evidence type="ECO:0000313" key="1">
    <source>
        <dbReference type="EMBL" id="PGO78212.1"/>
    </source>
</evidence>
<dbReference type="AlphaFoldDB" id="A0A150C4B3"/>
<sequence>MGVFGTRLRQLRLERRWKMKDFAEKVSELSDSTFTVNSLSNWELKGTEPPYDILAVISKVLDVSTDYLIGASDNPLNISISDEQQERCNQLYEQLLNLPTIKQEKLKLELDAYLNFFNYKEKQLHMDFETFANYLQNEIKNS</sequence>
<protein>
    <submittedName>
        <fullName evidence="1">XRE family transcriptional regulator</fullName>
    </submittedName>
</protein>
<gene>
    <name evidence="1" type="ORF">CN980_09765</name>
</gene>
<dbReference type="InterPro" id="IPR010982">
    <property type="entry name" value="Lambda_DNA-bd_dom_sf"/>
</dbReference>
<dbReference type="GO" id="GO:0003677">
    <property type="term" value="F:DNA binding"/>
    <property type="evidence" value="ECO:0007669"/>
    <property type="project" value="InterPro"/>
</dbReference>
<dbReference type="Pfam" id="PF01381">
    <property type="entry name" value="HTH_3"/>
    <property type="match status" value="1"/>
</dbReference>